<dbReference type="EMBL" id="GBXM01018893">
    <property type="protein sequence ID" value="JAH89684.1"/>
    <property type="molecule type" value="Transcribed_RNA"/>
</dbReference>
<accession>A0A0E9WH07</accession>
<sequence length="44" mass="5168">MACKYLLLVSTASLRQEFQFCLLWCFLLSVTLSLRWGKCVDFMC</sequence>
<organism evidence="1">
    <name type="scientific">Anguilla anguilla</name>
    <name type="common">European freshwater eel</name>
    <name type="synonym">Muraena anguilla</name>
    <dbReference type="NCBI Taxonomy" id="7936"/>
    <lineage>
        <taxon>Eukaryota</taxon>
        <taxon>Metazoa</taxon>
        <taxon>Chordata</taxon>
        <taxon>Craniata</taxon>
        <taxon>Vertebrata</taxon>
        <taxon>Euteleostomi</taxon>
        <taxon>Actinopterygii</taxon>
        <taxon>Neopterygii</taxon>
        <taxon>Teleostei</taxon>
        <taxon>Anguilliformes</taxon>
        <taxon>Anguillidae</taxon>
        <taxon>Anguilla</taxon>
    </lineage>
</organism>
<protein>
    <submittedName>
        <fullName evidence="1">Uncharacterized protein</fullName>
    </submittedName>
</protein>
<evidence type="ECO:0000313" key="1">
    <source>
        <dbReference type="EMBL" id="JAH89684.1"/>
    </source>
</evidence>
<reference evidence="1" key="2">
    <citation type="journal article" date="2015" name="Fish Shellfish Immunol.">
        <title>Early steps in the European eel (Anguilla anguilla)-Vibrio vulnificus interaction in the gills: Role of the RtxA13 toxin.</title>
        <authorList>
            <person name="Callol A."/>
            <person name="Pajuelo D."/>
            <person name="Ebbesson L."/>
            <person name="Teles M."/>
            <person name="MacKenzie S."/>
            <person name="Amaro C."/>
        </authorList>
    </citation>
    <scope>NUCLEOTIDE SEQUENCE</scope>
</reference>
<dbReference type="AlphaFoldDB" id="A0A0E9WH07"/>
<name>A0A0E9WH07_ANGAN</name>
<proteinExistence type="predicted"/>
<reference evidence="1" key="1">
    <citation type="submission" date="2014-11" db="EMBL/GenBank/DDBJ databases">
        <authorList>
            <person name="Amaro Gonzalez C."/>
        </authorList>
    </citation>
    <scope>NUCLEOTIDE SEQUENCE</scope>
</reference>